<name>A0A8B8EUS7_CRAVI</name>
<dbReference type="KEGG" id="cvn:111136875"/>
<dbReference type="InterPro" id="IPR057301">
    <property type="entry name" value="Rrp5_OB_4th"/>
</dbReference>
<dbReference type="Pfam" id="PF24685">
    <property type="entry name" value="OB_RRP5_4th"/>
    <property type="match status" value="1"/>
</dbReference>
<feature type="region of interest" description="Disordered" evidence="14">
    <location>
        <begin position="1319"/>
        <end position="1353"/>
    </location>
</feature>
<evidence type="ECO:0000256" key="5">
    <source>
        <dbReference type="ARBA" id="ARBA00022737"/>
    </source>
</evidence>
<keyword evidence="2" id="KW-1017">Isopeptide bond</keyword>
<comment type="subunit">
    <text evidence="10">Interacts with NF-kappa-B p50/NFKB1 and NF-kappa-B p65/RELA.</text>
</comment>
<dbReference type="FunFam" id="2.40.50.140:FF:000200">
    <property type="entry name" value="Programmed cell death 11"/>
    <property type="match status" value="1"/>
</dbReference>
<dbReference type="Proteomes" id="UP000694844">
    <property type="component" value="Chromosome 5"/>
</dbReference>
<evidence type="ECO:0000313" key="18">
    <source>
        <dbReference type="RefSeq" id="XP_022343731.1"/>
    </source>
</evidence>
<dbReference type="FunFam" id="2.40.50.140:FF:000148">
    <property type="entry name" value="protein RRP5 homolog isoform X1"/>
    <property type="match status" value="1"/>
</dbReference>
<dbReference type="RefSeq" id="XP_022343730.1">
    <property type="nucleotide sequence ID" value="XM_022488022.1"/>
</dbReference>
<feature type="domain" description="S1 motif" evidence="15">
    <location>
        <begin position="591"/>
        <end position="660"/>
    </location>
</feature>
<comment type="function">
    <text evidence="9">Essential for the generation of mature 18S rRNA, specifically necessary for cleavages at sites A0, 1 and 2 of the 47S precursor. Directly interacts with U3 snoRNA.</text>
</comment>
<dbReference type="FunFam" id="2.40.50.140:FF:000103">
    <property type="entry name" value="protein RRP5 homolog"/>
    <property type="match status" value="2"/>
</dbReference>
<dbReference type="InterPro" id="IPR003107">
    <property type="entry name" value="HAT"/>
</dbReference>
<evidence type="ECO:0000256" key="1">
    <source>
        <dbReference type="ARBA" id="ARBA00004604"/>
    </source>
</evidence>
<evidence type="ECO:0000256" key="3">
    <source>
        <dbReference type="ARBA" id="ARBA00022552"/>
    </source>
</evidence>
<feature type="region of interest" description="Disordered" evidence="14">
    <location>
        <begin position="1230"/>
        <end position="1303"/>
    </location>
</feature>
<dbReference type="InterPro" id="IPR057302">
    <property type="entry name" value="Rrp5_S1"/>
</dbReference>
<feature type="compositionally biased region" description="Basic and acidic residues" evidence="14">
    <location>
        <begin position="69"/>
        <end position="79"/>
    </location>
</feature>
<keyword evidence="5" id="KW-0677">Repeat</keyword>
<dbReference type="Gene3D" id="1.25.40.10">
    <property type="entry name" value="Tetratricopeptide repeat domain"/>
    <property type="match status" value="1"/>
</dbReference>
<evidence type="ECO:0000256" key="7">
    <source>
        <dbReference type="ARBA" id="ARBA00022990"/>
    </source>
</evidence>
<comment type="subcellular location">
    <subcellularLocation>
        <location evidence="1">Nucleus</location>
        <location evidence="1">Nucleolus</location>
    </subcellularLocation>
</comment>
<feature type="region of interest" description="Disordered" evidence="14">
    <location>
        <begin position="1"/>
        <end position="106"/>
    </location>
</feature>
<evidence type="ECO:0000256" key="13">
    <source>
        <dbReference type="PROSITE-ProRule" id="PRU00708"/>
    </source>
</evidence>
<dbReference type="Pfam" id="PF23459">
    <property type="entry name" value="S1_RRP5"/>
    <property type="match status" value="4"/>
</dbReference>
<keyword evidence="8" id="KW-0539">Nucleus</keyword>
<dbReference type="SUPFAM" id="SSF50249">
    <property type="entry name" value="Nucleic acid-binding proteins"/>
    <property type="match status" value="7"/>
</dbReference>
<sequence>MPQKITNASRKRRQMKSKSPGTGPVEQPVVKKKKILKDDSFPRGGNVKTSIENKDQPSAQKVANPEAQLFKEVEDERKSMQSKRKKREEAKKAKFLQKPKMPSLADNQQEPHMLTRQILAPGMLVLGCVKEVHEYNLLISLPNNLSGTVALTHISPAYTEQLQKLSQMSEEDILAEETDVADLPTLFKIGMMVPCKILSVENTKQSGVKVKLSINPEDINKDLSPESLHNGMALFGSVSSVEDRGYVVDLGIKGTKAFMKSLDAEKYIQLHNEGYPLKVGQPVHCALKLGEDRMERAAGETRTVNVTIEPTEVAKSQMKDAMDIKFNCLVPGMRVTARVMKTCENGGIVVKFLSFKGSIPVTHLSSKSLVKGAQIMASILYIQPTTKAVVLTTLPHIVEYSGVQVKSALTQFDKGDIIEEAKILYTDQKRGAYLGVQEGVTALSSVKNLSDERVTDIKAQFKKGTVHRCRVLGLDLMDNVLHVGLKKSLFSKSFLSLKSLHPGDLFECEVVELKQKGVIVKSGHISGIIPTMHLADIPLKIAEKRFIPGKKIKCRVLKNNLKKKSLTLTAKKSLIHTQLPLLTDFSQLEKGLQTEGYIVKTYSKGVLVGFYGDVKGFVPKRELSTEEIAHPEKVFYTGQVVKCHVLSWNTDKGTLTLSFKSEDWEQHGSKLANVPEDFQIGKRVDCKVKEKRKTGLDVVIQPSGVSAFLPRIHLSDSLATCDLMMEAIDIGSVLNDCVYFSRSNVLILSKRKTVVEYCKDNVVVTNITDLKDGMLIPGTVKSIHARFGIFVELPSGLVGLAPNRFVSDRQWQRAKEHYHTGQAVIARILQSNREDNKCLVSLRMQECYQGNTDVDVVEDYLMALDKIEEKKSIFPSDMLIGGVYKASFVGRSDDKVVYKMADSGILASCPLEMMDETNEPDNNNFVEVAVVYFNVKDHSVSVVADKGIVKAIKEKSKAKGKVNQRVEGKILLVCDDITVVALQGQLKGQLAHVPTRKHLNDVLSLTFSPGQEVVIFVKKIVNGHIVGVPNYPSSRTAQTDQQAMEGLDTKDGKFNLDPGNVVEGRLQKLKKRSGILVNLVGGAKGVVCLTDLFDEYQNEPLSSFHQGQHLKCYVIDLGPKQTYQLSLRKSRVFNDKSDVKDPEVLGVKSLRMGQTLRGYIVKKTSSDLLVRIGRDLFGTIDGADFSHIDRRTKRLLFNGKIVISAKVTGLDGEKVHLKFLSYKEEGTGPRAFKRQHSVDSINSDDNKKPKTEKKSQDVSDKQKICDSKVTAKNAKKAADKKDRSINQPEESATQTTSSSGNTELPCLKVDHAFSWDADLTLPPTESKVPSSDDESDTEITQKKTKKSKKEKNREDTMLFEFEKKQLEGEVVPEGTEDFDRLVLQSPDSSLVWIRYMAHHLESSEIEKAQAVAERALKTISFREEQERLNVWVSYLNLEIMYGTPAQLQKVLERAVQQNEPLKVYQQLVNIYVRSGKLEEAEQLYNKMVKKHSANKSVWLGFGDFFFRNGRVESARKLLQRSLNSLEKRDHVDTISKFAQMEFKYGDAERGKTMFENILVNYPRRTDLWSVYIDMVVKVGDMEGARLLFERVINLQMAMKKMKFFFKKFLDFEEKHGDEASVAAVKRKAQEYVDSH</sequence>
<dbReference type="InterPro" id="IPR045209">
    <property type="entry name" value="Rrp5"/>
</dbReference>
<feature type="domain" description="S1 motif" evidence="15">
    <location>
        <begin position="231"/>
        <end position="309"/>
    </location>
</feature>
<dbReference type="InterPro" id="IPR048059">
    <property type="entry name" value="Rrp5_S1_rpt_hs1_sc1"/>
</dbReference>
<dbReference type="GO" id="GO:0006364">
    <property type="term" value="P:rRNA processing"/>
    <property type="evidence" value="ECO:0007669"/>
    <property type="project" value="UniProtKB-KW"/>
</dbReference>
<dbReference type="InterPro" id="IPR002885">
    <property type="entry name" value="PPR_rpt"/>
</dbReference>
<dbReference type="PROSITE" id="PS51375">
    <property type="entry name" value="PPR"/>
    <property type="match status" value="1"/>
</dbReference>
<evidence type="ECO:0000256" key="12">
    <source>
        <dbReference type="ARBA" id="ARBA00080810"/>
    </source>
</evidence>
<keyword evidence="7" id="KW-0007">Acetylation</keyword>
<dbReference type="PANTHER" id="PTHR23270">
    <property type="entry name" value="PROGRAMMED CELL DEATH PROTEIN 11 PRE-RRNA PROCESSING PROTEIN RRP5"/>
    <property type="match status" value="1"/>
</dbReference>
<dbReference type="PROSITE" id="PS50126">
    <property type="entry name" value="S1"/>
    <property type="match status" value="7"/>
</dbReference>
<dbReference type="CDD" id="cd05693">
    <property type="entry name" value="S1_Rrp5_repeat_hs1_sc1"/>
    <property type="match status" value="1"/>
</dbReference>
<dbReference type="Gene3D" id="2.40.50.140">
    <property type="entry name" value="Nucleic acid-binding proteins"/>
    <property type="match status" value="7"/>
</dbReference>
<dbReference type="NCBIfam" id="TIGR00756">
    <property type="entry name" value="PPR"/>
    <property type="match status" value="1"/>
</dbReference>
<feature type="compositionally biased region" description="Polar residues" evidence="14">
    <location>
        <begin position="1285"/>
        <end position="1302"/>
    </location>
</feature>
<evidence type="ECO:0000256" key="8">
    <source>
        <dbReference type="ARBA" id="ARBA00023242"/>
    </source>
</evidence>
<organism evidence="16 17">
    <name type="scientific">Crassostrea virginica</name>
    <name type="common">Eastern oyster</name>
    <dbReference type="NCBI Taxonomy" id="6565"/>
    <lineage>
        <taxon>Eukaryota</taxon>
        <taxon>Metazoa</taxon>
        <taxon>Spiralia</taxon>
        <taxon>Lophotrochozoa</taxon>
        <taxon>Mollusca</taxon>
        <taxon>Bivalvia</taxon>
        <taxon>Autobranchia</taxon>
        <taxon>Pteriomorphia</taxon>
        <taxon>Ostreida</taxon>
        <taxon>Ostreoidea</taxon>
        <taxon>Ostreidae</taxon>
        <taxon>Crassostrea</taxon>
    </lineage>
</organism>
<dbReference type="GO" id="GO:0032040">
    <property type="term" value="C:small-subunit processome"/>
    <property type="evidence" value="ECO:0007669"/>
    <property type="project" value="TreeGrafter"/>
</dbReference>
<keyword evidence="6" id="KW-0832">Ubl conjugation</keyword>
<dbReference type="OrthoDB" id="412781at2759"/>
<feature type="repeat" description="PPR" evidence="13">
    <location>
        <begin position="1460"/>
        <end position="1490"/>
    </location>
</feature>
<evidence type="ECO:0000313" key="17">
    <source>
        <dbReference type="RefSeq" id="XP_022343730.1"/>
    </source>
</evidence>
<keyword evidence="16" id="KW-1185">Reference proteome</keyword>
<dbReference type="InterPro" id="IPR008847">
    <property type="entry name" value="Suf"/>
</dbReference>
<evidence type="ECO:0000256" key="10">
    <source>
        <dbReference type="ARBA" id="ARBA00062488"/>
    </source>
</evidence>
<dbReference type="Pfam" id="PF05843">
    <property type="entry name" value="Suf"/>
    <property type="match status" value="1"/>
</dbReference>
<evidence type="ECO:0000256" key="14">
    <source>
        <dbReference type="SAM" id="MobiDB-lite"/>
    </source>
</evidence>
<feature type="domain" description="S1 motif" evidence="15">
    <location>
        <begin position="415"/>
        <end position="486"/>
    </location>
</feature>
<evidence type="ECO:0000256" key="11">
    <source>
        <dbReference type="ARBA" id="ARBA00067510"/>
    </source>
</evidence>
<evidence type="ECO:0000313" key="16">
    <source>
        <dbReference type="Proteomes" id="UP000694844"/>
    </source>
</evidence>
<evidence type="ECO:0000256" key="2">
    <source>
        <dbReference type="ARBA" id="ARBA00022499"/>
    </source>
</evidence>
<dbReference type="RefSeq" id="XP_022343731.1">
    <property type="nucleotide sequence ID" value="XM_022488023.1"/>
</dbReference>
<dbReference type="SMART" id="SM00316">
    <property type="entry name" value="S1"/>
    <property type="match status" value="8"/>
</dbReference>
<feature type="domain" description="S1 motif" evidence="15">
    <location>
        <begin position="122"/>
        <end position="215"/>
    </location>
</feature>
<keyword evidence="3" id="KW-0698">rRNA processing</keyword>
<feature type="domain" description="S1 motif" evidence="15">
    <location>
        <begin position="503"/>
        <end position="571"/>
    </location>
</feature>
<dbReference type="GO" id="GO:0003723">
    <property type="term" value="F:RNA binding"/>
    <property type="evidence" value="ECO:0007669"/>
    <property type="project" value="TreeGrafter"/>
</dbReference>
<evidence type="ECO:0000256" key="6">
    <source>
        <dbReference type="ARBA" id="ARBA00022843"/>
    </source>
</evidence>
<reference evidence="17 18" key="1">
    <citation type="submission" date="2025-04" db="UniProtKB">
        <authorList>
            <consortium name="RefSeq"/>
        </authorList>
    </citation>
    <scope>IDENTIFICATION</scope>
    <source>
        <tissue evidence="17 18">Whole sample</tissue>
    </source>
</reference>
<evidence type="ECO:0000259" key="15">
    <source>
        <dbReference type="PROSITE" id="PS50126"/>
    </source>
</evidence>
<dbReference type="InterPro" id="IPR012340">
    <property type="entry name" value="NA-bd_OB-fold"/>
</dbReference>
<protein>
    <recommendedName>
        <fullName evidence="11">Protein RRP5 homolog</fullName>
    </recommendedName>
    <alternativeName>
        <fullName evidence="12">Programmed cell death protein 11</fullName>
    </alternativeName>
</protein>
<dbReference type="InterPro" id="IPR011990">
    <property type="entry name" value="TPR-like_helical_dom_sf"/>
</dbReference>
<dbReference type="InterPro" id="IPR003029">
    <property type="entry name" value="S1_domain"/>
</dbReference>
<feature type="domain" description="S1 motif" evidence="15">
    <location>
        <begin position="1059"/>
        <end position="1128"/>
    </location>
</feature>
<keyword evidence="4" id="KW-0597">Phosphoprotein</keyword>
<proteinExistence type="predicted"/>
<accession>A0A8B8EUS7</accession>
<feature type="compositionally biased region" description="Basic and acidic residues" evidence="14">
    <location>
        <begin position="1244"/>
        <end position="1266"/>
    </location>
</feature>
<dbReference type="SMART" id="SM00386">
    <property type="entry name" value="HAT"/>
    <property type="match status" value="5"/>
</dbReference>
<evidence type="ECO:0000256" key="9">
    <source>
        <dbReference type="ARBA" id="ARBA00059726"/>
    </source>
</evidence>
<dbReference type="SUPFAM" id="SSF48452">
    <property type="entry name" value="TPR-like"/>
    <property type="match status" value="2"/>
</dbReference>
<dbReference type="PANTHER" id="PTHR23270:SF10">
    <property type="entry name" value="PROTEIN RRP5 HOMOLOG"/>
    <property type="match status" value="1"/>
</dbReference>
<dbReference type="GeneID" id="111136875"/>
<feature type="domain" description="S1 motif" evidence="15">
    <location>
        <begin position="773"/>
        <end position="843"/>
    </location>
</feature>
<dbReference type="FunFam" id="1.25.40.10:FF:000065">
    <property type="entry name" value="Programmed cell death 11"/>
    <property type="match status" value="1"/>
</dbReference>
<evidence type="ECO:0000256" key="4">
    <source>
        <dbReference type="ARBA" id="ARBA00022553"/>
    </source>
</evidence>
<gene>
    <name evidence="17 18" type="primary">LOC111136875</name>
</gene>